<evidence type="ECO:0000313" key="1">
    <source>
        <dbReference type="EMBL" id="CAI2198950.1"/>
    </source>
</evidence>
<feature type="non-terminal residue" evidence="1">
    <location>
        <position position="54"/>
    </location>
</feature>
<dbReference type="Proteomes" id="UP001153678">
    <property type="component" value="Unassembled WGS sequence"/>
</dbReference>
<sequence length="54" mass="6373">DYKEQHTTTTKKDLKTIHDELAHRNVEHGVFDGKGRIRKYDSPEEILQIQARLL</sequence>
<keyword evidence="2" id="KW-1185">Reference proteome</keyword>
<reference evidence="1" key="1">
    <citation type="submission" date="2022-08" db="EMBL/GenBank/DDBJ databases">
        <authorList>
            <person name="Kallberg Y."/>
            <person name="Tangrot J."/>
            <person name="Rosling A."/>
        </authorList>
    </citation>
    <scope>NUCLEOTIDE SEQUENCE</scope>
    <source>
        <strain evidence="1">Wild A</strain>
    </source>
</reference>
<gene>
    <name evidence="1" type="ORF">FWILDA_LOCUS18829</name>
</gene>
<dbReference type="AlphaFoldDB" id="A0A9W4X0G2"/>
<organism evidence="1 2">
    <name type="scientific">Funneliformis geosporum</name>
    <dbReference type="NCBI Taxonomy" id="1117311"/>
    <lineage>
        <taxon>Eukaryota</taxon>
        <taxon>Fungi</taxon>
        <taxon>Fungi incertae sedis</taxon>
        <taxon>Mucoromycota</taxon>
        <taxon>Glomeromycotina</taxon>
        <taxon>Glomeromycetes</taxon>
        <taxon>Glomerales</taxon>
        <taxon>Glomeraceae</taxon>
        <taxon>Funneliformis</taxon>
    </lineage>
</organism>
<comment type="caution">
    <text evidence="1">The sequence shown here is derived from an EMBL/GenBank/DDBJ whole genome shotgun (WGS) entry which is preliminary data.</text>
</comment>
<proteinExistence type="predicted"/>
<accession>A0A9W4X0G2</accession>
<name>A0A9W4X0G2_9GLOM</name>
<dbReference type="EMBL" id="CAMKVN010019924">
    <property type="protein sequence ID" value="CAI2198950.1"/>
    <property type="molecule type" value="Genomic_DNA"/>
</dbReference>
<evidence type="ECO:0000313" key="2">
    <source>
        <dbReference type="Proteomes" id="UP001153678"/>
    </source>
</evidence>
<protein>
    <submittedName>
        <fullName evidence="1">7616_t:CDS:1</fullName>
    </submittedName>
</protein>